<proteinExistence type="predicted"/>
<dbReference type="RefSeq" id="NP_872483.1">
    <property type="nucleotide sequence ID" value="NC_005038.1"/>
</dbReference>
<reference evidence="3" key="2">
    <citation type="journal article" date="2015" name="J. Gen. Virol.">
        <title>Isolation of an Adoxophyes orana granulovirus (AdorGV) occlusion body morphology mutant: biological activity, genome sequence and relationship to other isolates of AdorGV.</title>
        <authorList>
            <person name="Nakai M."/>
            <person name="Harrison R.L."/>
            <person name="Uchida H."/>
            <person name="Ukuda R."/>
            <person name="Hikihara S."/>
            <person name="Ishii K."/>
            <person name="Kunimi Y."/>
        </authorList>
    </citation>
    <scope>NUCLEOTIDE SEQUENCE</scope>
    <source>
        <strain evidence="3">Miyazaki</strain>
    </source>
</reference>
<dbReference type="KEGG" id="vg:1463372"/>
<keyword evidence="1" id="KW-0175">Coiled coil</keyword>
<dbReference type="EMBL" id="KM226332">
    <property type="protein sequence ID" value="AJA91669.1"/>
    <property type="molecule type" value="Genomic_DNA"/>
</dbReference>
<gene>
    <name evidence="2" type="primary">ORF_29</name>
</gene>
<dbReference type="OrthoDB" id="21211at10239"/>
<dbReference type="Proteomes" id="UP000202129">
    <property type="component" value="Segment"/>
</dbReference>
<organismHost>
    <name type="scientific">Adoxophyes</name>
    <dbReference type="NCBI Taxonomy" id="85584"/>
</organismHost>
<evidence type="ECO:0000313" key="2">
    <source>
        <dbReference type="EMBL" id="AAP85666.1"/>
    </source>
</evidence>
<evidence type="ECO:0000256" key="1">
    <source>
        <dbReference type="SAM" id="Coils"/>
    </source>
</evidence>
<evidence type="ECO:0000313" key="3">
    <source>
        <dbReference type="EMBL" id="AJA91669.1"/>
    </source>
</evidence>
<accession>Q7T9Y6</accession>
<reference evidence="2 4" key="1">
    <citation type="journal article" date="2003" name="Virology">
        <title>The complete sequence of the Adoxophyes orana granulovirus genome.</title>
        <authorList>
            <person name="Wormleaton S."/>
            <person name="Kuzio J."/>
            <person name="Winstanley D."/>
        </authorList>
    </citation>
    <scope>NUCLEOTIDE SEQUENCE [LARGE SCALE GENOMIC DNA]</scope>
</reference>
<dbReference type="GeneID" id="1463372"/>
<feature type="coiled-coil region" evidence="1">
    <location>
        <begin position="9"/>
        <end position="43"/>
    </location>
</feature>
<keyword evidence="4" id="KW-1185">Reference proteome</keyword>
<name>Q7T9Y6_GVAO</name>
<protein>
    <submittedName>
        <fullName evidence="3">ADOR29</fullName>
    </submittedName>
    <submittedName>
        <fullName evidence="2">ORF_29</fullName>
    </submittedName>
</protein>
<evidence type="ECO:0000313" key="4">
    <source>
        <dbReference type="Proteomes" id="UP000202129"/>
    </source>
</evidence>
<dbReference type="EMBL" id="AF547984">
    <property type="protein sequence ID" value="AAP85666.1"/>
    <property type="molecule type" value="Genomic_DNA"/>
</dbReference>
<organism evidence="2 4">
    <name type="scientific">Adoxophyes orana granulovirus</name>
    <name type="common">AoGV</name>
    <dbReference type="NCBI Taxonomy" id="170617"/>
    <lineage>
        <taxon>Viruses</taxon>
        <taxon>Viruses incertae sedis</taxon>
        <taxon>Naldaviricetes</taxon>
        <taxon>Lefavirales</taxon>
        <taxon>Baculoviridae</taxon>
        <taxon>Betabaculovirus</taxon>
        <taxon>Betabaculovirus adoranae</taxon>
    </lineage>
</organism>
<sequence length="104" mass="12740">MNEDVLLMLKNFNNKYNRVDDAYHELRQQYDKTQYELKKIKQILLNICETVAPQYRTEIDDMLNTHDKRYKTLYENNTLPLANIRFEHHLKPDLNTSYVWNYLL</sequence>